<evidence type="ECO:0000313" key="14">
    <source>
        <dbReference type="Proteomes" id="UP000254040"/>
    </source>
</evidence>
<evidence type="ECO:0000313" key="13">
    <source>
        <dbReference type="Proteomes" id="UP000054985"/>
    </source>
</evidence>
<dbReference type="SUPFAM" id="SSF141523">
    <property type="entry name" value="L,D-transpeptidase catalytic domain-like"/>
    <property type="match status" value="1"/>
</dbReference>
<dbReference type="PROSITE" id="PS52029">
    <property type="entry name" value="LD_TPASE"/>
    <property type="match status" value="1"/>
</dbReference>
<evidence type="ECO:0000259" key="10">
    <source>
        <dbReference type="PROSITE" id="PS52029"/>
    </source>
</evidence>
<dbReference type="RefSeq" id="WP_028384714.1">
    <property type="nucleotide sequence ID" value="NZ_CAAAJG010000009.1"/>
</dbReference>
<reference evidence="11 13" key="1">
    <citation type="submission" date="2015-11" db="EMBL/GenBank/DDBJ databases">
        <title>Genomic analysis of 38 Legionella species identifies large and diverse effector repertoires.</title>
        <authorList>
            <person name="Burstein D."/>
            <person name="Amaro F."/>
            <person name="Zusman T."/>
            <person name="Lifshitz Z."/>
            <person name="Cohen O."/>
            <person name="Gilbert J.A."/>
            <person name="Pupko T."/>
            <person name="Shuman H.A."/>
            <person name="Segal G."/>
        </authorList>
    </citation>
    <scope>NUCLEOTIDE SEQUENCE [LARGE SCALE GENOMIC DNA]</scope>
    <source>
        <strain evidence="11 13">ATCC 43877</strain>
    </source>
</reference>
<evidence type="ECO:0000256" key="4">
    <source>
        <dbReference type="ARBA" id="ARBA00022679"/>
    </source>
</evidence>
<feature type="active site" description="Nucleophile" evidence="9">
    <location>
        <position position="141"/>
    </location>
</feature>
<dbReference type="OrthoDB" id="9787225at2"/>
<dbReference type="Proteomes" id="UP000254040">
    <property type="component" value="Unassembled WGS sequence"/>
</dbReference>
<dbReference type="Proteomes" id="UP000054985">
    <property type="component" value="Unassembled WGS sequence"/>
</dbReference>
<evidence type="ECO:0000256" key="5">
    <source>
        <dbReference type="ARBA" id="ARBA00022801"/>
    </source>
</evidence>
<keyword evidence="8 9" id="KW-0961">Cell wall biogenesis/degradation</keyword>
<evidence type="ECO:0000313" key="11">
    <source>
        <dbReference type="EMBL" id="KTD35543.1"/>
    </source>
</evidence>
<dbReference type="UniPathway" id="UPA00219"/>
<feature type="active site" description="Proton donor/acceptor" evidence="9">
    <location>
        <position position="125"/>
    </location>
</feature>
<keyword evidence="6 9" id="KW-0133">Cell shape</keyword>
<dbReference type="EMBL" id="UGOG01000001">
    <property type="protein sequence ID" value="STX62691.1"/>
    <property type="molecule type" value="Genomic_DNA"/>
</dbReference>
<keyword evidence="5" id="KW-0378">Hydrolase</keyword>
<dbReference type="GO" id="GO:0016757">
    <property type="term" value="F:glycosyltransferase activity"/>
    <property type="evidence" value="ECO:0007669"/>
    <property type="project" value="UniProtKB-KW"/>
</dbReference>
<dbReference type="InterPro" id="IPR005490">
    <property type="entry name" value="LD_TPept_cat_dom"/>
</dbReference>
<keyword evidence="4" id="KW-0808">Transferase</keyword>
<dbReference type="EMBL" id="LNYN01000014">
    <property type="protein sequence ID" value="KTD35543.1"/>
    <property type="molecule type" value="Genomic_DNA"/>
</dbReference>
<dbReference type="InterPro" id="IPR050979">
    <property type="entry name" value="LD-transpeptidase"/>
</dbReference>
<evidence type="ECO:0000313" key="12">
    <source>
        <dbReference type="EMBL" id="STX62691.1"/>
    </source>
</evidence>
<reference evidence="12 14" key="2">
    <citation type="submission" date="2018-06" db="EMBL/GenBank/DDBJ databases">
        <authorList>
            <consortium name="Pathogen Informatics"/>
            <person name="Doyle S."/>
        </authorList>
    </citation>
    <scope>NUCLEOTIDE SEQUENCE [LARGE SCALE GENOMIC DNA]</scope>
    <source>
        <strain evidence="12 14">NCTC12239</strain>
    </source>
</reference>
<evidence type="ECO:0000256" key="6">
    <source>
        <dbReference type="ARBA" id="ARBA00022960"/>
    </source>
</evidence>
<sequence>MHKIKKNGKTIYISIAQQEMNGFENKNLTFTYPVSTGKNGAGEIKNSECTPRGWHRVYSIIGLEQQVNSVLVARKWTGEMYSEQLAEQFPGRDWILTRIIQLEGLEPGRNKGGNVDTLERYIYIHGTPDSTRLGIPGSHGCIRLNNNAVIELANWVTTDTLVYIQ</sequence>
<organism evidence="12 14">
    <name type="scientific">Legionella moravica</name>
    <dbReference type="NCBI Taxonomy" id="39962"/>
    <lineage>
        <taxon>Bacteria</taxon>
        <taxon>Pseudomonadati</taxon>
        <taxon>Pseudomonadota</taxon>
        <taxon>Gammaproteobacteria</taxon>
        <taxon>Legionellales</taxon>
        <taxon>Legionellaceae</taxon>
        <taxon>Legionella</taxon>
    </lineage>
</organism>
<proteinExistence type="inferred from homology"/>
<dbReference type="GO" id="GO:0071972">
    <property type="term" value="F:peptidoglycan L,D-transpeptidase activity"/>
    <property type="evidence" value="ECO:0007669"/>
    <property type="project" value="TreeGrafter"/>
</dbReference>
<keyword evidence="7 9" id="KW-0573">Peptidoglycan synthesis</keyword>
<dbReference type="InterPro" id="IPR038063">
    <property type="entry name" value="Transpep_catalytic_dom"/>
</dbReference>
<name>A0A378K4A1_9GAMM</name>
<evidence type="ECO:0000256" key="2">
    <source>
        <dbReference type="ARBA" id="ARBA00005992"/>
    </source>
</evidence>
<dbReference type="STRING" id="39962.Lmor_0990"/>
<dbReference type="PANTHER" id="PTHR30582">
    <property type="entry name" value="L,D-TRANSPEPTIDASE"/>
    <property type="match status" value="1"/>
</dbReference>
<dbReference type="PANTHER" id="PTHR30582:SF24">
    <property type="entry name" value="L,D-TRANSPEPTIDASE ERFK_SRFK-RELATED"/>
    <property type="match status" value="1"/>
</dbReference>
<evidence type="ECO:0000256" key="1">
    <source>
        <dbReference type="ARBA" id="ARBA00004752"/>
    </source>
</evidence>
<dbReference type="Gene3D" id="2.40.440.10">
    <property type="entry name" value="L,D-transpeptidase catalytic domain-like"/>
    <property type="match status" value="1"/>
</dbReference>
<gene>
    <name evidence="11" type="ORF">Lmor_0990</name>
    <name evidence="12" type="ORF">NCTC12239_01630</name>
</gene>
<keyword evidence="13" id="KW-1185">Reference proteome</keyword>
<dbReference type="Pfam" id="PF03734">
    <property type="entry name" value="YkuD"/>
    <property type="match status" value="1"/>
</dbReference>
<evidence type="ECO:0000256" key="7">
    <source>
        <dbReference type="ARBA" id="ARBA00022984"/>
    </source>
</evidence>
<dbReference type="GO" id="GO:0005576">
    <property type="term" value="C:extracellular region"/>
    <property type="evidence" value="ECO:0007669"/>
    <property type="project" value="TreeGrafter"/>
</dbReference>
<dbReference type="CDD" id="cd16913">
    <property type="entry name" value="YkuD_like"/>
    <property type="match status" value="1"/>
</dbReference>
<keyword evidence="3" id="KW-0328">Glycosyltransferase</keyword>
<evidence type="ECO:0000256" key="9">
    <source>
        <dbReference type="PROSITE-ProRule" id="PRU01373"/>
    </source>
</evidence>
<feature type="domain" description="L,D-TPase catalytic" evidence="10">
    <location>
        <begin position="9"/>
        <end position="165"/>
    </location>
</feature>
<accession>A0A378K4A1</accession>
<protein>
    <submittedName>
        <fullName evidence="11 12">ErfK/YbiS/YcfS/YnhG protein</fullName>
    </submittedName>
</protein>
<evidence type="ECO:0000256" key="3">
    <source>
        <dbReference type="ARBA" id="ARBA00022676"/>
    </source>
</evidence>
<comment type="pathway">
    <text evidence="1 9">Cell wall biogenesis; peptidoglycan biosynthesis.</text>
</comment>
<dbReference type="GO" id="GO:0018104">
    <property type="term" value="P:peptidoglycan-protein cross-linking"/>
    <property type="evidence" value="ECO:0007669"/>
    <property type="project" value="TreeGrafter"/>
</dbReference>
<dbReference type="AlphaFoldDB" id="A0A378K4A1"/>
<dbReference type="GO" id="GO:0071555">
    <property type="term" value="P:cell wall organization"/>
    <property type="evidence" value="ECO:0007669"/>
    <property type="project" value="UniProtKB-UniRule"/>
</dbReference>
<dbReference type="GO" id="GO:0008360">
    <property type="term" value="P:regulation of cell shape"/>
    <property type="evidence" value="ECO:0007669"/>
    <property type="project" value="UniProtKB-UniRule"/>
</dbReference>
<evidence type="ECO:0000256" key="8">
    <source>
        <dbReference type="ARBA" id="ARBA00023316"/>
    </source>
</evidence>
<comment type="similarity">
    <text evidence="2">Belongs to the YkuD family.</text>
</comment>